<keyword evidence="2" id="KW-0808">Transferase</keyword>
<dbReference type="Gene3D" id="3.90.1200.10">
    <property type="match status" value="1"/>
</dbReference>
<dbReference type="PANTHER" id="PTHR21310:SF15">
    <property type="entry name" value="AMINOGLYCOSIDE PHOSPHOTRANSFERASE DOMAIN-CONTAINING PROTEIN"/>
    <property type="match status" value="1"/>
</dbReference>
<dbReference type="EMBL" id="JANYMP010000026">
    <property type="protein sequence ID" value="MCS7482776.1"/>
    <property type="molecule type" value="Genomic_DNA"/>
</dbReference>
<protein>
    <submittedName>
        <fullName evidence="2">Aminoglycoside 3'-phosphotransferase/choline kinase family protein</fullName>
    </submittedName>
</protein>
<gene>
    <name evidence="2" type="ORF">NZH93_38520</name>
</gene>
<dbReference type="GO" id="GO:0016301">
    <property type="term" value="F:kinase activity"/>
    <property type="evidence" value="ECO:0007669"/>
    <property type="project" value="UniProtKB-KW"/>
</dbReference>
<reference evidence="2" key="1">
    <citation type="submission" date="2022-08" db="EMBL/GenBank/DDBJ databases">
        <authorList>
            <person name="Tistechok S."/>
            <person name="Samborskyy M."/>
            <person name="Roman I."/>
        </authorList>
    </citation>
    <scope>NUCLEOTIDE SEQUENCE</scope>
    <source>
        <strain evidence="2">DSM 103496</strain>
    </source>
</reference>
<evidence type="ECO:0000313" key="2">
    <source>
        <dbReference type="EMBL" id="MCS7482776.1"/>
    </source>
</evidence>
<organism evidence="2 3">
    <name type="scientific">Umezawaea endophytica</name>
    <dbReference type="NCBI Taxonomy" id="1654476"/>
    <lineage>
        <taxon>Bacteria</taxon>
        <taxon>Bacillati</taxon>
        <taxon>Actinomycetota</taxon>
        <taxon>Actinomycetes</taxon>
        <taxon>Pseudonocardiales</taxon>
        <taxon>Pseudonocardiaceae</taxon>
        <taxon>Umezawaea</taxon>
    </lineage>
</organism>
<dbReference type="AlphaFoldDB" id="A0A9X3AIN1"/>
<dbReference type="InterPro" id="IPR002575">
    <property type="entry name" value="Aminoglycoside_PTrfase"/>
</dbReference>
<proteinExistence type="predicted"/>
<dbReference type="InterPro" id="IPR011009">
    <property type="entry name" value="Kinase-like_dom_sf"/>
</dbReference>
<dbReference type="PIRSF" id="PIRSF000707">
    <property type="entry name" value="Hygromycin-B_kinase"/>
    <property type="match status" value="1"/>
</dbReference>
<dbReference type="CDD" id="cd05120">
    <property type="entry name" value="APH_ChoK_like"/>
    <property type="match status" value="1"/>
</dbReference>
<dbReference type="Pfam" id="PF01636">
    <property type="entry name" value="APH"/>
    <property type="match status" value="1"/>
</dbReference>
<dbReference type="RefSeq" id="WP_259628240.1">
    <property type="nucleotide sequence ID" value="NZ_JANYMP010000026.1"/>
</dbReference>
<dbReference type="PANTHER" id="PTHR21310">
    <property type="entry name" value="AMINOGLYCOSIDE PHOSPHOTRANSFERASE-RELATED-RELATED"/>
    <property type="match status" value="1"/>
</dbReference>
<name>A0A9X3AIN1_9PSEU</name>
<dbReference type="InterPro" id="IPR016259">
    <property type="entry name" value="Hygromycin-B_Kinase"/>
</dbReference>
<dbReference type="Proteomes" id="UP001141259">
    <property type="component" value="Unassembled WGS sequence"/>
</dbReference>
<keyword evidence="3" id="KW-1185">Reference proteome</keyword>
<dbReference type="InterPro" id="IPR051678">
    <property type="entry name" value="AGP_Transferase"/>
</dbReference>
<evidence type="ECO:0000313" key="3">
    <source>
        <dbReference type="Proteomes" id="UP001141259"/>
    </source>
</evidence>
<sequence length="305" mass="33303">MAFPLADTEALFDAVTEVVLRPAVLALCDHLGLPTADVRRFPDGSLPVYAVGDGQVLKLFPQVYLNEMPVERDVLAAVDGRLPIPTPGVLASGEFGGWGYVLMRRLHGESLAAVWPRLDREQRCGVATRVGEALAVLHGVPSPELGPDDWQAFITRQKAGCASRQAARGLHADWLNQIPGFLASVDLGAPKPVFLHTEVMGAHLLVTPDLELSGLFDFEPAMRGAAEYEFVATGVFLTRGDRAAHGALLRGYGYREVDRERPRRLLAYALLHVYSNLPWYLREIPPGGAKTLDSLADLWFGTSEE</sequence>
<evidence type="ECO:0000259" key="1">
    <source>
        <dbReference type="Pfam" id="PF01636"/>
    </source>
</evidence>
<keyword evidence="2" id="KW-0418">Kinase</keyword>
<feature type="domain" description="Aminoglycoside phosphotransferase" evidence="1">
    <location>
        <begin position="38"/>
        <end position="261"/>
    </location>
</feature>
<accession>A0A9X3AIN1</accession>
<dbReference type="SUPFAM" id="SSF56112">
    <property type="entry name" value="Protein kinase-like (PK-like)"/>
    <property type="match status" value="1"/>
</dbReference>
<comment type="caution">
    <text evidence="2">The sequence shown here is derived from an EMBL/GenBank/DDBJ whole genome shotgun (WGS) entry which is preliminary data.</text>
</comment>